<name>A0AAD5STN0_9FUNG</name>
<evidence type="ECO:0000256" key="9">
    <source>
        <dbReference type="ARBA" id="ARBA00023180"/>
    </source>
</evidence>
<feature type="signal peptide" evidence="16">
    <location>
        <begin position="1"/>
        <end position="22"/>
    </location>
</feature>
<sequence>MRSEIITNFAIAILVTACGTNAASTTSTKTKTTKTTTTKVSTTTTPTNCIFTTYSDFSSYKTCSNILIQGPITVPAGSLIDLSKLATGATVTVSGNITFPHSSALTHSDFLITVGGAGITFQGDSSNPAILDGSGAGYWDGQGSNGGVAKPKFFSLKTTATSVIKNIKIVNAPVQCFSISASDTTLDSITIDDSAGDALTSTGITYAHNTDAFDVSGTNVAIINSWVHNQDDCLAIKTGTGFNFFNNTCIGGHGISIGSIGSGDIVSTVLVKNCTVENSLNGIRIKTDAGASGGSVKNVIYEDIILKNIVKATNSTDPPAMGICVRQDYNNGNPTLDPSGTIPISNLTVTNIVGTVTSNSFGTAYSTFILCTPGECSDFTFSGINITPVHTNCTNISPLPTVYRAYGAAGGVLREVDSKYYTFAAWSGDLNNLEMIGRMDGNAKWD</sequence>
<evidence type="ECO:0000256" key="14">
    <source>
        <dbReference type="PROSITE-ProRule" id="PRU10052"/>
    </source>
</evidence>
<protein>
    <recommendedName>
        <fullName evidence="3">endo-polygalacturonase</fullName>
        <ecNumber evidence="3">3.2.1.15</ecNumber>
    </recommendedName>
</protein>
<keyword evidence="8" id="KW-1015">Disulfide bond</keyword>
<evidence type="ECO:0000256" key="6">
    <source>
        <dbReference type="ARBA" id="ARBA00022737"/>
    </source>
</evidence>
<dbReference type="EC" id="3.2.1.15" evidence="3"/>
<evidence type="ECO:0000256" key="13">
    <source>
        <dbReference type="ARBA" id="ARBA00037707"/>
    </source>
</evidence>
<proteinExistence type="inferred from homology"/>
<evidence type="ECO:0000256" key="4">
    <source>
        <dbReference type="ARBA" id="ARBA00022525"/>
    </source>
</evidence>
<comment type="similarity">
    <text evidence="2 15">Belongs to the glycosyl hydrolase 28 family.</text>
</comment>
<dbReference type="PROSITE" id="PS51257">
    <property type="entry name" value="PROKAR_LIPOPROTEIN"/>
    <property type="match status" value="1"/>
</dbReference>
<gene>
    <name evidence="17" type="ORF">HK100_005887</name>
</gene>
<dbReference type="InterPro" id="IPR000743">
    <property type="entry name" value="Glyco_hydro_28"/>
</dbReference>
<evidence type="ECO:0000313" key="18">
    <source>
        <dbReference type="Proteomes" id="UP001211907"/>
    </source>
</evidence>
<dbReference type="GO" id="GO:0045490">
    <property type="term" value="P:pectin catabolic process"/>
    <property type="evidence" value="ECO:0007669"/>
    <property type="project" value="TreeGrafter"/>
</dbReference>
<dbReference type="InterPro" id="IPR011050">
    <property type="entry name" value="Pectin_lyase_fold/virulence"/>
</dbReference>
<comment type="catalytic activity">
    <reaction evidence="12">
        <text>(1,4-alpha-D-galacturonosyl)n+m + H2O = (1,4-alpha-D-galacturonosyl)n + (1,4-alpha-D-galacturonosyl)m.</text>
        <dbReference type="EC" id="3.2.1.15"/>
    </reaction>
</comment>
<keyword evidence="6" id="KW-0677">Repeat</keyword>
<evidence type="ECO:0000256" key="16">
    <source>
        <dbReference type="SAM" id="SignalP"/>
    </source>
</evidence>
<dbReference type="GO" id="GO:0071555">
    <property type="term" value="P:cell wall organization"/>
    <property type="evidence" value="ECO:0007669"/>
    <property type="project" value="UniProtKB-KW"/>
</dbReference>
<evidence type="ECO:0000256" key="15">
    <source>
        <dbReference type="RuleBase" id="RU361169"/>
    </source>
</evidence>
<reference evidence="17" key="1">
    <citation type="submission" date="2020-05" db="EMBL/GenBank/DDBJ databases">
        <title>Phylogenomic resolution of chytrid fungi.</title>
        <authorList>
            <person name="Stajich J.E."/>
            <person name="Amses K."/>
            <person name="Simmons R."/>
            <person name="Seto K."/>
            <person name="Myers J."/>
            <person name="Bonds A."/>
            <person name="Quandt C.A."/>
            <person name="Barry K."/>
            <person name="Liu P."/>
            <person name="Grigoriev I."/>
            <person name="Longcore J.E."/>
            <person name="James T.Y."/>
        </authorList>
    </citation>
    <scope>NUCLEOTIDE SEQUENCE</scope>
    <source>
        <strain evidence="17">JEL0513</strain>
    </source>
</reference>
<comment type="caution">
    <text evidence="17">The sequence shown here is derived from an EMBL/GenBank/DDBJ whole genome shotgun (WGS) entry which is preliminary data.</text>
</comment>
<keyword evidence="5 16" id="KW-0732">Signal</keyword>
<comment type="subcellular location">
    <subcellularLocation>
        <location evidence="1">Secreted</location>
    </subcellularLocation>
</comment>
<organism evidence="17 18">
    <name type="scientific">Physocladia obscura</name>
    <dbReference type="NCBI Taxonomy" id="109957"/>
    <lineage>
        <taxon>Eukaryota</taxon>
        <taxon>Fungi</taxon>
        <taxon>Fungi incertae sedis</taxon>
        <taxon>Chytridiomycota</taxon>
        <taxon>Chytridiomycota incertae sedis</taxon>
        <taxon>Chytridiomycetes</taxon>
        <taxon>Chytridiales</taxon>
        <taxon>Chytriomycetaceae</taxon>
        <taxon>Physocladia</taxon>
    </lineage>
</organism>
<evidence type="ECO:0000256" key="8">
    <source>
        <dbReference type="ARBA" id="ARBA00023157"/>
    </source>
</evidence>
<feature type="chain" id="PRO_5042050945" description="endo-polygalacturonase" evidence="16">
    <location>
        <begin position="23"/>
        <end position="446"/>
    </location>
</feature>
<evidence type="ECO:0000256" key="11">
    <source>
        <dbReference type="ARBA" id="ARBA00023316"/>
    </source>
</evidence>
<keyword evidence="9" id="KW-0325">Glycoprotein</keyword>
<keyword evidence="4" id="KW-0964">Secreted</keyword>
<evidence type="ECO:0000256" key="12">
    <source>
        <dbReference type="ARBA" id="ARBA00034074"/>
    </source>
</evidence>
<keyword evidence="18" id="KW-1185">Reference proteome</keyword>
<evidence type="ECO:0000256" key="2">
    <source>
        <dbReference type="ARBA" id="ARBA00008834"/>
    </source>
</evidence>
<accession>A0AAD5STN0</accession>
<keyword evidence="11" id="KW-0961">Cell wall biogenesis/degradation</keyword>
<dbReference type="InterPro" id="IPR006626">
    <property type="entry name" value="PbH1"/>
</dbReference>
<feature type="active site" evidence="14">
    <location>
        <position position="253"/>
    </location>
</feature>
<evidence type="ECO:0000256" key="10">
    <source>
        <dbReference type="ARBA" id="ARBA00023295"/>
    </source>
</evidence>
<dbReference type="SUPFAM" id="SSF51126">
    <property type="entry name" value="Pectin lyase-like"/>
    <property type="match status" value="1"/>
</dbReference>
<evidence type="ECO:0000256" key="3">
    <source>
        <dbReference type="ARBA" id="ARBA00012736"/>
    </source>
</evidence>
<dbReference type="Proteomes" id="UP001211907">
    <property type="component" value="Unassembled WGS sequence"/>
</dbReference>
<keyword evidence="7 15" id="KW-0378">Hydrolase</keyword>
<dbReference type="InterPro" id="IPR050434">
    <property type="entry name" value="Glycosyl_hydrlase_28"/>
</dbReference>
<dbReference type="PROSITE" id="PS00502">
    <property type="entry name" value="POLYGALACTURONASE"/>
    <property type="match status" value="1"/>
</dbReference>
<evidence type="ECO:0000256" key="5">
    <source>
        <dbReference type="ARBA" id="ARBA00022729"/>
    </source>
</evidence>
<dbReference type="AlphaFoldDB" id="A0AAD5STN0"/>
<dbReference type="EMBL" id="JADGJH010002735">
    <property type="protein sequence ID" value="KAJ3095211.1"/>
    <property type="molecule type" value="Genomic_DNA"/>
</dbReference>
<evidence type="ECO:0000256" key="7">
    <source>
        <dbReference type="ARBA" id="ARBA00022801"/>
    </source>
</evidence>
<dbReference type="PANTHER" id="PTHR31884">
    <property type="entry name" value="POLYGALACTURONASE"/>
    <property type="match status" value="1"/>
</dbReference>
<keyword evidence="10 15" id="KW-0326">Glycosidase</keyword>
<dbReference type="Gene3D" id="2.160.20.10">
    <property type="entry name" value="Single-stranded right-handed beta-helix, Pectin lyase-like"/>
    <property type="match status" value="1"/>
</dbReference>
<dbReference type="InterPro" id="IPR012334">
    <property type="entry name" value="Pectin_lyas_fold"/>
</dbReference>
<dbReference type="SMART" id="SM00710">
    <property type="entry name" value="PbH1"/>
    <property type="match status" value="3"/>
</dbReference>
<dbReference type="GO" id="GO:0004650">
    <property type="term" value="F:polygalacturonase activity"/>
    <property type="evidence" value="ECO:0007669"/>
    <property type="project" value="UniProtKB-EC"/>
</dbReference>
<dbReference type="PANTHER" id="PTHR31884:SF9">
    <property type="entry name" value="ENDOPOLYGALACTURONASE D-RELATED"/>
    <property type="match status" value="1"/>
</dbReference>
<evidence type="ECO:0000313" key="17">
    <source>
        <dbReference type="EMBL" id="KAJ3095211.1"/>
    </source>
</evidence>
<dbReference type="Pfam" id="PF00295">
    <property type="entry name" value="Glyco_hydro_28"/>
    <property type="match status" value="1"/>
</dbReference>
<evidence type="ECO:0000256" key="1">
    <source>
        <dbReference type="ARBA" id="ARBA00004613"/>
    </source>
</evidence>
<dbReference type="GO" id="GO:0005576">
    <property type="term" value="C:extracellular region"/>
    <property type="evidence" value="ECO:0007669"/>
    <property type="project" value="UniProtKB-SubCell"/>
</dbReference>
<comment type="function">
    <text evidence="13">Involved in maceration and soft-rotting of plant tissue. Hydrolyzes the 1,4-alpha glycosidic bonds of de-esterified pectate in the smooth region of the plant cell wall.</text>
</comment>